<reference evidence="3 4" key="1">
    <citation type="submission" date="2020-08" db="EMBL/GenBank/DDBJ databases">
        <title>Genomic Encyclopedia of Archaeal and Bacterial Type Strains, Phase II (KMG-II): from individual species to whole genera.</title>
        <authorList>
            <person name="Goeker M."/>
        </authorList>
    </citation>
    <scope>NUCLEOTIDE SEQUENCE [LARGE SCALE GENOMIC DNA]</scope>
    <source>
        <strain evidence="3 4">DSM 23288</strain>
    </source>
</reference>
<sequence>MGRTVAIVLLVLLATAPAAGAFPGRNGLIAYGWTTLDEPELGPFRYSDGIRALKPGGGAARTLRQCVRSPGLPDAGDCAPSQYADPSWSPDGTRIVFDAGRALALLDGDGGALRLLPPRGEDDGEPVFSPGGSRLAVSTARGADGARELWTSDVYGHRARRLAANAASPSWSERGAIAFVRGGQVWTVRPDGRGLRQLTRRGGLRPAWSPHGSRIAFLRRGTVNVMNADGGGLRALRALRGVEQVRWSPDGRRLLVERSEAGIEIANRDGSGARLIVQDAVGATYNYAARGVDWQPLR</sequence>
<comment type="caution">
    <text evidence="3">The sequence shown here is derived from an EMBL/GenBank/DDBJ whole genome shotgun (WGS) entry which is preliminary data.</text>
</comment>
<protein>
    <submittedName>
        <fullName evidence="3">TolB protein</fullName>
    </submittedName>
</protein>
<name>A0A840II37_9ACTN</name>
<gene>
    <name evidence="3" type="ORF">BDZ31_004050</name>
</gene>
<feature type="signal peptide" evidence="2">
    <location>
        <begin position="1"/>
        <end position="21"/>
    </location>
</feature>
<accession>A0A840II37</accession>
<dbReference type="Pfam" id="PF07676">
    <property type="entry name" value="PD40"/>
    <property type="match status" value="3"/>
</dbReference>
<proteinExistence type="inferred from homology"/>
<keyword evidence="4" id="KW-1185">Reference proteome</keyword>
<evidence type="ECO:0000256" key="1">
    <source>
        <dbReference type="ARBA" id="ARBA00009820"/>
    </source>
</evidence>
<dbReference type="PANTHER" id="PTHR36842">
    <property type="entry name" value="PROTEIN TOLB HOMOLOG"/>
    <property type="match status" value="1"/>
</dbReference>
<evidence type="ECO:0000313" key="4">
    <source>
        <dbReference type="Proteomes" id="UP000585272"/>
    </source>
</evidence>
<dbReference type="SUPFAM" id="SSF69304">
    <property type="entry name" value="Tricorn protease N-terminal domain"/>
    <property type="match status" value="1"/>
</dbReference>
<keyword evidence="2" id="KW-0732">Signal</keyword>
<dbReference type="Proteomes" id="UP000585272">
    <property type="component" value="Unassembled WGS sequence"/>
</dbReference>
<dbReference type="PANTHER" id="PTHR36842:SF1">
    <property type="entry name" value="PROTEIN TOLB"/>
    <property type="match status" value="1"/>
</dbReference>
<dbReference type="Gene3D" id="2.120.10.30">
    <property type="entry name" value="TolB, C-terminal domain"/>
    <property type="match status" value="1"/>
</dbReference>
<dbReference type="RefSeq" id="WP_183344488.1">
    <property type="nucleotide sequence ID" value="NZ_JACHNU010000007.1"/>
</dbReference>
<dbReference type="InterPro" id="IPR011042">
    <property type="entry name" value="6-blade_b-propeller_TolB-like"/>
</dbReference>
<evidence type="ECO:0000313" key="3">
    <source>
        <dbReference type="EMBL" id="MBB4664439.1"/>
    </source>
</evidence>
<dbReference type="AlphaFoldDB" id="A0A840II37"/>
<dbReference type="EMBL" id="JACHNU010000007">
    <property type="protein sequence ID" value="MBB4664439.1"/>
    <property type="molecule type" value="Genomic_DNA"/>
</dbReference>
<comment type="similarity">
    <text evidence="1">Belongs to the TolB family.</text>
</comment>
<dbReference type="InterPro" id="IPR011659">
    <property type="entry name" value="WD40"/>
</dbReference>
<feature type="chain" id="PRO_5033023021" evidence="2">
    <location>
        <begin position="22"/>
        <end position="298"/>
    </location>
</feature>
<organism evidence="3 4">
    <name type="scientific">Conexibacter arvalis</name>
    <dbReference type="NCBI Taxonomy" id="912552"/>
    <lineage>
        <taxon>Bacteria</taxon>
        <taxon>Bacillati</taxon>
        <taxon>Actinomycetota</taxon>
        <taxon>Thermoleophilia</taxon>
        <taxon>Solirubrobacterales</taxon>
        <taxon>Conexibacteraceae</taxon>
        <taxon>Conexibacter</taxon>
    </lineage>
</organism>
<evidence type="ECO:0000256" key="2">
    <source>
        <dbReference type="SAM" id="SignalP"/>
    </source>
</evidence>